<dbReference type="PANTHER" id="PTHR35460">
    <property type="entry name" value="TRNA LIGASE 1"/>
    <property type="match status" value="1"/>
</dbReference>
<proteinExistence type="predicted"/>
<evidence type="ECO:0000313" key="1">
    <source>
        <dbReference type="EMBL" id="KAJ6303762.1"/>
    </source>
</evidence>
<protein>
    <submittedName>
        <fullName evidence="1">Uncharacterized protein</fullName>
    </submittedName>
</protein>
<organism evidence="1 2">
    <name type="scientific">Salix suchowensis</name>
    <dbReference type="NCBI Taxonomy" id="1278906"/>
    <lineage>
        <taxon>Eukaryota</taxon>
        <taxon>Viridiplantae</taxon>
        <taxon>Streptophyta</taxon>
        <taxon>Embryophyta</taxon>
        <taxon>Tracheophyta</taxon>
        <taxon>Spermatophyta</taxon>
        <taxon>Magnoliopsida</taxon>
        <taxon>eudicotyledons</taxon>
        <taxon>Gunneridae</taxon>
        <taxon>Pentapetalae</taxon>
        <taxon>rosids</taxon>
        <taxon>fabids</taxon>
        <taxon>Malpighiales</taxon>
        <taxon>Salicaceae</taxon>
        <taxon>Saliceae</taxon>
        <taxon>Salix</taxon>
    </lineage>
</organism>
<comment type="caution">
    <text evidence="1">The sequence shown here is derived from an EMBL/GenBank/DDBJ whole genome shotgun (WGS) entry which is preliminary data.</text>
</comment>
<reference evidence="1" key="2">
    <citation type="journal article" date="2023" name="Int. J. Mol. Sci.">
        <title>De Novo Assembly and Annotation of 11 Diverse Shrub Willow (Salix) Genomes Reveals Novel Gene Organization in Sex-Linked Regions.</title>
        <authorList>
            <person name="Hyden B."/>
            <person name="Feng K."/>
            <person name="Yates T.B."/>
            <person name="Jawdy S."/>
            <person name="Cereghino C."/>
            <person name="Smart L.B."/>
            <person name="Muchero W."/>
        </authorList>
    </citation>
    <scope>NUCLEOTIDE SEQUENCE</scope>
    <source>
        <tissue evidence="1">Shoot tip</tissue>
    </source>
</reference>
<reference evidence="1" key="1">
    <citation type="submission" date="2022-10" db="EMBL/GenBank/DDBJ databases">
        <authorList>
            <person name="Hyden B.L."/>
            <person name="Feng K."/>
            <person name="Yates T."/>
            <person name="Jawdy S."/>
            <person name="Smart L.B."/>
            <person name="Muchero W."/>
        </authorList>
    </citation>
    <scope>NUCLEOTIDE SEQUENCE</scope>
    <source>
        <tissue evidence="1">Shoot tip</tissue>
    </source>
</reference>
<gene>
    <name evidence="1" type="ORF">OIU77_017605</name>
</gene>
<accession>A0ABQ8ZPB1</accession>
<dbReference type="PANTHER" id="PTHR35460:SF1">
    <property type="entry name" value="TRNA LIGASE 1"/>
    <property type="match status" value="1"/>
</dbReference>
<dbReference type="Proteomes" id="UP001141253">
    <property type="component" value="Chromosome 16"/>
</dbReference>
<dbReference type="EMBL" id="JAPFFI010000027">
    <property type="protein sequence ID" value="KAJ6303762.1"/>
    <property type="molecule type" value="Genomic_DNA"/>
</dbReference>
<sequence>MPSAVAEEVTDRIGGLRIRAENEVQKTIWKPESSQTIANADVENVSETTLKSSASLSRIFKGILLENFTVDNSTYSLAQIRATFYPKFENEKSDQEIRSRMIEVVSKGLGTLEVKGL</sequence>
<evidence type="ECO:0000313" key="2">
    <source>
        <dbReference type="Proteomes" id="UP001141253"/>
    </source>
</evidence>
<keyword evidence="2" id="KW-1185">Reference proteome</keyword>
<dbReference type="InterPro" id="IPR038837">
    <property type="entry name" value="tRNA_ligase_1"/>
</dbReference>
<name>A0ABQ8ZPB1_9ROSI</name>